<dbReference type="InterPro" id="IPR019141">
    <property type="entry name" value="DUF2045"/>
</dbReference>
<evidence type="ECO:0000313" key="4">
    <source>
        <dbReference type="Proteomes" id="UP000827721"/>
    </source>
</evidence>
<keyword evidence="4" id="KW-1185">Reference proteome</keyword>
<accession>A0ABQ8HQU9</accession>
<proteinExistence type="predicted"/>
<evidence type="ECO:0008006" key="5">
    <source>
        <dbReference type="Google" id="ProtNLM"/>
    </source>
</evidence>
<keyword evidence="2" id="KW-0472">Membrane</keyword>
<keyword evidence="2" id="KW-0812">Transmembrane</keyword>
<feature type="region of interest" description="Disordered" evidence="1">
    <location>
        <begin position="283"/>
        <end position="305"/>
    </location>
</feature>
<dbReference type="Proteomes" id="UP000827721">
    <property type="component" value="Unassembled WGS sequence"/>
</dbReference>
<feature type="transmembrane region" description="Helical" evidence="2">
    <location>
        <begin position="20"/>
        <end position="37"/>
    </location>
</feature>
<gene>
    <name evidence="3" type="ORF">JRO89_XS08G0222200</name>
</gene>
<dbReference type="EMBL" id="JAFEMO010000008">
    <property type="protein sequence ID" value="KAH7566720.1"/>
    <property type="molecule type" value="Genomic_DNA"/>
</dbReference>
<evidence type="ECO:0000256" key="2">
    <source>
        <dbReference type="SAM" id="Phobius"/>
    </source>
</evidence>
<reference evidence="3 4" key="1">
    <citation type="submission" date="2021-02" db="EMBL/GenBank/DDBJ databases">
        <title>Plant Genome Project.</title>
        <authorList>
            <person name="Zhang R.-G."/>
        </authorList>
    </citation>
    <scope>NUCLEOTIDE SEQUENCE [LARGE SCALE GENOMIC DNA]</scope>
    <source>
        <tissue evidence="3">Leaves</tissue>
    </source>
</reference>
<dbReference type="PANTHER" id="PTHR21477">
    <property type="entry name" value="ZGC:172139"/>
    <property type="match status" value="1"/>
</dbReference>
<protein>
    <recommendedName>
        <fullName evidence="5">Protein PHLOEM PROTEIN 2-LIKE A10</fullName>
    </recommendedName>
</protein>
<comment type="caution">
    <text evidence="3">The sequence shown here is derived from an EMBL/GenBank/DDBJ whole genome shotgun (WGS) entry which is preliminary data.</text>
</comment>
<keyword evidence="2" id="KW-1133">Transmembrane helix</keyword>
<evidence type="ECO:0000313" key="3">
    <source>
        <dbReference type="EMBL" id="KAH7566720.1"/>
    </source>
</evidence>
<sequence length="428" mass="47294">MDVQLLKRGLEFSRKRKKLLLFLAAYGFSGYGLYRVYHSPFIAQKRKRVSKLLGALISVAEAVSDSAEAIGVVSKDLKVFLQSDSDQIPNSLKQISKITSSNEFSESVVNITRALTFGVLLGYRFRAKADGIENTNSGFMDKVADKFLTKAGSGFASVVVGSFARNLVMAFYSDEQFNQELFSNSTNSISKDRVGLENNSVPRWVDVVCSDKCRELIADCIQFFVRTAVAVYLDKTMDINTFDQFFAGLTDPKHDAKVREVLVAACNGAIETFVKTSHQVFTSSDSSSGSPYLAIDQGMDPNRSDVPRQEALYLSSTELKPRNSFEDGARHSGWVRKVSSTLSKPINRKFVLDVTGRATFEMVRSFLEVLLQKLYDGLNRSVHVVHETIVQSGLEVVKHVSAKSSAIATVCFSLCLSILDGVWIMAPA</sequence>
<name>A0ABQ8HQU9_9ROSI</name>
<evidence type="ECO:0000256" key="1">
    <source>
        <dbReference type="SAM" id="MobiDB-lite"/>
    </source>
</evidence>
<dbReference type="PANTHER" id="PTHR21477:SF12">
    <property type="entry name" value="PROTEIN PHLOEM PROTEIN 2-LIKE A10"/>
    <property type="match status" value="1"/>
</dbReference>
<organism evidence="3 4">
    <name type="scientific">Xanthoceras sorbifolium</name>
    <dbReference type="NCBI Taxonomy" id="99658"/>
    <lineage>
        <taxon>Eukaryota</taxon>
        <taxon>Viridiplantae</taxon>
        <taxon>Streptophyta</taxon>
        <taxon>Embryophyta</taxon>
        <taxon>Tracheophyta</taxon>
        <taxon>Spermatophyta</taxon>
        <taxon>Magnoliopsida</taxon>
        <taxon>eudicotyledons</taxon>
        <taxon>Gunneridae</taxon>
        <taxon>Pentapetalae</taxon>
        <taxon>rosids</taxon>
        <taxon>malvids</taxon>
        <taxon>Sapindales</taxon>
        <taxon>Sapindaceae</taxon>
        <taxon>Xanthoceroideae</taxon>
        <taxon>Xanthoceras</taxon>
    </lineage>
</organism>